<evidence type="ECO:0000313" key="3">
    <source>
        <dbReference type="Proteomes" id="UP000807353"/>
    </source>
</evidence>
<protein>
    <submittedName>
        <fullName evidence="2">Uncharacterized protein</fullName>
    </submittedName>
</protein>
<dbReference type="Proteomes" id="UP000807353">
    <property type="component" value="Unassembled WGS sequence"/>
</dbReference>
<evidence type="ECO:0000256" key="1">
    <source>
        <dbReference type="SAM" id="Coils"/>
    </source>
</evidence>
<proteinExistence type="predicted"/>
<feature type="coiled-coil region" evidence="1">
    <location>
        <begin position="128"/>
        <end position="155"/>
    </location>
</feature>
<reference evidence="2" key="1">
    <citation type="submission" date="2020-11" db="EMBL/GenBank/DDBJ databases">
        <authorList>
            <consortium name="DOE Joint Genome Institute"/>
            <person name="Ahrendt S."/>
            <person name="Riley R."/>
            <person name="Andreopoulos W."/>
            <person name="Labutti K."/>
            <person name="Pangilinan J."/>
            <person name="Ruiz-Duenas F.J."/>
            <person name="Barrasa J.M."/>
            <person name="Sanchez-Garcia M."/>
            <person name="Camarero S."/>
            <person name="Miyauchi S."/>
            <person name="Serrano A."/>
            <person name="Linde D."/>
            <person name="Babiker R."/>
            <person name="Drula E."/>
            <person name="Ayuso-Fernandez I."/>
            <person name="Pacheco R."/>
            <person name="Padilla G."/>
            <person name="Ferreira P."/>
            <person name="Barriuso J."/>
            <person name="Kellner H."/>
            <person name="Castanera R."/>
            <person name="Alfaro M."/>
            <person name="Ramirez L."/>
            <person name="Pisabarro A.G."/>
            <person name="Kuo A."/>
            <person name="Tritt A."/>
            <person name="Lipzen A."/>
            <person name="He G."/>
            <person name="Yan M."/>
            <person name="Ng V."/>
            <person name="Cullen D."/>
            <person name="Martin F."/>
            <person name="Rosso M.-N."/>
            <person name="Henrissat B."/>
            <person name="Hibbett D."/>
            <person name="Martinez A.T."/>
            <person name="Grigoriev I.V."/>
        </authorList>
    </citation>
    <scope>NUCLEOTIDE SEQUENCE</scope>
    <source>
        <strain evidence="2">CBS 247.69</strain>
    </source>
</reference>
<dbReference type="OrthoDB" id="3270311at2759"/>
<gene>
    <name evidence="2" type="ORF">BDZ94DRAFT_1167480</name>
</gene>
<comment type="caution">
    <text evidence="2">The sequence shown here is derived from an EMBL/GenBank/DDBJ whole genome shotgun (WGS) entry which is preliminary data.</text>
</comment>
<sequence>MNSASVAKKNGIPPRTPTSIALWSHLLRKEPLPAPPNSEIDPLLAPLAPIDKNATSTRVLLYDTQGHLERFSIHVEKLCSTIEDVKREISTANTLFQSEHEKLAGDIIDLVNRSQMHILKAIAEPAQAAQLLQLTKDVDRRMETLEKRMDAMQAVIFRLVLDGRG</sequence>
<organism evidence="2 3">
    <name type="scientific">Collybia nuda</name>
    <dbReference type="NCBI Taxonomy" id="64659"/>
    <lineage>
        <taxon>Eukaryota</taxon>
        <taxon>Fungi</taxon>
        <taxon>Dikarya</taxon>
        <taxon>Basidiomycota</taxon>
        <taxon>Agaricomycotina</taxon>
        <taxon>Agaricomycetes</taxon>
        <taxon>Agaricomycetidae</taxon>
        <taxon>Agaricales</taxon>
        <taxon>Tricholomatineae</taxon>
        <taxon>Clitocybaceae</taxon>
        <taxon>Collybia</taxon>
    </lineage>
</organism>
<keyword evidence="3" id="KW-1185">Reference proteome</keyword>
<keyword evidence="1" id="KW-0175">Coiled coil</keyword>
<name>A0A9P5Y3D4_9AGAR</name>
<accession>A0A9P5Y3D4</accession>
<dbReference type="EMBL" id="MU150283">
    <property type="protein sequence ID" value="KAF9461534.1"/>
    <property type="molecule type" value="Genomic_DNA"/>
</dbReference>
<dbReference type="AlphaFoldDB" id="A0A9P5Y3D4"/>
<evidence type="ECO:0000313" key="2">
    <source>
        <dbReference type="EMBL" id="KAF9461534.1"/>
    </source>
</evidence>